<dbReference type="SUPFAM" id="SSF56281">
    <property type="entry name" value="Metallo-hydrolase/oxidoreductase"/>
    <property type="match status" value="1"/>
</dbReference>
<dbReference type="EMBL" id="JSVA01000041">
    <property type="protein sequence ID" value="KOF01360.1"/>
    <property type="molecule type" value="Genomic_DNA"/>
</dbReference>
<dbReference type="Pfam" id="PF00753">
    <property type="entry name" value="Lactamase_B"/>
    <property type="match status" value="1"/>
</dbReference>
<evidence type="ECO:0000259" key="2">
    <source>
        <dbReference type="SMART" id="SM00849"/>
    </source>
</evidence>
<dbReference type="AlphaFoldDB" id="A0A0L8AGT3"/>
<protein>
    <submittedName>
        <fullName evidence="4">Metallo-beta-lactamase</fullName>
    </submittedName>
</protein>
<dbReference type="PATRIC" id="fig|1566026.4.peg.2640"/>
<dbReference type="Pfam" id="PF07521">
    <property type="entry name" value="RMMBL"/>
    <property type="match status" value="1"/>
</dbReference>
<feature type="domain" description="Beta-Casp" evidence="3">
    <location>
        <begin position="253"/>
        <end position="376"/>
    </location>
</feature>
<evidence type="ECO:0000313" key="4">
    <source>
        <dbReference type="EMBL" id="KOF01360.1"/>
    </source>
</evidence>
<proteinExistence type="predicted"/>
<comment type="caution">
    <text evidence="4">The sequence shown here is derived from an EMBL/GenBank/DDBJ whole genome shotgun (WGS) entry which is preliminary data.</text>
</comment>
<dbReference type="Gene3D" id="3.40.50.10890">
    <property type="match status" value="1"/>
</dbReference>
<dbReference type="InterPro" id="IPR036866">
    <property type="entry name" value="RibonucZ/Hydroxyglut_hydro"/>
</dbReference>
<dbReference type="SMART" id="SM00849">
    <property type="entry name" value="Lactamase_B"/>
    <property type="match status" value="1"/>
</dbReference>
<dbReference type="SMART" id="SM01027">
    <property type="entry name" value="Beta-Casp"/>
    <property type="match status" value="1"/>
</dbReference>
<dbReference type="CDD" id="cd16295">
    <property type="entry name" value="TTHA0252-CPSF-like_MBL-fold"/>
    <property type="match status" value="1"/>
</dbReference>
<dbReference type="OrthoDB" id="9803916at2"/>
<reference evidence="5" key="1">
    <citation type="submission" date="2014-11" db="EMBL/GenBank/DDBJ databases">
        <title>Genome sequencing of Roseivirga sp. D-25.</title>
        <authorList>
            <person name="Selvaratnam C."/>
            <person name="Thevarajoo S."/>
            <person name="Goh K.M."/>
            <person name="Eee R."/>
            <person name="Chan K.-G."/>
            <person name="Chong C.S."/>
        </authorList>
    </citation>
    <scope>NUCLEOTIDE SEQUENCE [LARGE SCALE GENOMIC DNA]</scope>
    <source>
        <strain evidence="5">D-25</strain>
    </source>
</reference>
<feature type="domain" description="Metallo-beta-lactamase" evidence="2">
    <location>
        <begin position="15"/>
        <end position="229"/>
    </location>
</feature>
<dbReference type="GO" id="GO:0004521">
    <property type="term" value="F:RNA endonuclease activity"/>
    <property type="evidence" value="ECO:0007669"/>
    <property type="project" value="TreeGrafter"/>
</dbReference>
<keyword evidence="5" id="KW-1185">Reference proteome</keyword>
<evidence type="ECO:0000256" key="1">
    <source>
        <dbReference type="ARBA" id="ARBA00022801"/>
    </source>
</evidence>
<accession>A0A0L8AGT3</accession>
<dbReference type="InterPro" id="IPR022712">
    <property type="entry name" value="Beta_Casp"/>
</dbReference>
<organism evidence="4 5">
    <name type="scientific">Roseivirga seohaensis subsp. aquiponti</name>
    <dbReference type="NCBI Taxonomy" id="1566026"/>
    <lineage>
        <taxon>Bacteria</taxon>
        <taxon>Pseudomonadati</taxon>
        <taxon>Bacteroidota</taxon>
        <taxon>Cytophagia</taxon>
        <taxon>Cytophagales</taxon>
        <taxon>Roseivirgaceae</taxon>
        <taxon>Roseivirga</taxon>
    </lineage>
</organism>
<sequence>MDVRLKFLGGAQSVTGSKYLLELDKKKLLVDCGLFQGLKELRLRNWDEFPMDATTIDAIVLTHAHIDHSGYLPRIVNEGFNGPIYCTEATASLLEILLMDAAKLQEEEAEFAQHKGYSKHNPPLALFNTQDAKKALDMVVPITYQEPVNVLESVTATFFDAGHILGSAIVSLNIQGETQQKKIVFSGDLGRYNQPLLKDPYAIHDADVLFIESTYGDRDNVAEDIEGQLASIVKTAFNNDGCLLIPSFAVGRTQLLLYYFHRLLTTNQIPACDVYIDSPMAISATNLHKIHRDDHKLSIGRGEHESIFDYPRFKYFRTQDSSMSINSIERNAIIISASGMCTGGRIMHHLFNRLSRKNDTLLFVGFQAEGTRGRKILDGEPTSRIYGIEVPVKCHVEHINGLSAHADRGELMRWAGQFEEAPKMTFVVHGELKSAHHLSLKLKEELQWPNVMIPRYLESFELFTGI</sequence>
<dbReference type="Gene3D" id="3.60.15.10">
    <property type="entry name" value="Ribonuclease Z/Hydroxyacylglutathione hydrolase-like"/>
    <property type="match status" value="1"/>
</dbReference>
<dbReference type="GO" id="GO:0016787">
    <property type="term" value="F:hydrolase activity"/>
    <property type="evidence" value="ECO:0007669"/>
    <property type="project" value="UniProtKB-KW"/>
</dbReference>
<dbReference type="PANTHER" id="PTHR11203">
    <property type="entry name" value="CLEAVAGE AND POLYADENYLATION SPECIFICITY FACTOR FAMILY MEMBER"/>
    <property type="match status" value="1"/>
</dbReference>
<dbReference type="InterPro" id="IPR011108">
    <property type="entry name" value="RMMBL"/>
</dbReference>
<evidence type="ECO:0000313" key="5">
    <source>
        <dbReference type="Proteomes" id="UP000036908"/>
    </source>
</evidence>
<name>A0A0L8AGT3_9BACT</name>
<evidence type="ECO:0000259" key="3">
    <source>
        <dbReference type="SMART" id="SM01027"/>
    </source>
</evidence>
<dbReference type="PANTHER" id="PTHR11203:SF37">
    <property type="entry name" value="INTEGRATOR COMPLEX SUBUNIT 11"/>
    <property type="match status" value="1"/>
</dbReference>
<dbReference type="Pfam" id="PF10996">
    <property type="entry name" value="Beta-Casp"/>
    <property type="match status" value="1"/>
</dbReference>
<gene>
    <name evidence="4" type="ORF">OB69_18125</name>
</gene>
<dbReference type="RefSeq" id="WP_053225162.1">
    <property type="nucleotide sequence ID" value="NZ_JSVA01000041.1"/>
</dbReference>
<dbReference type="InterPro" id="IPR050698">
    <property type="entry name" value="MBL"/>
</dbReference>
<keyword evidence="1" id="KW-0378">Hydrolase</keyword>
<dbReference type="InterPro" id="IPR001279">
    <property type="entry name" value="Metallo-B-lactamas"/>
</dbReference>
<dbReference type="Proteomes" id="UP000036908">
    <property type="component" value="Unassembled WGS sequence"/>
</dbReference>